<keyword evidence="10" id="KW-1185">Reference proteome</keyword>
<dbReference type="OrthoDB" id="4078873at2759"/>
<dbReference type="Gene3D" id="1.20.1250.20">
    <property type="entry name" value="MFS general substrate transporter like domains"/>
    <property type="match status" value="2"/>
</dbReference>
<evidence type="ECO:0000256" key="1">
    <source>
        <dbReference type="ARBA" id="ARBA00004141"/>
    </source>
</evidence>
<dbReference type="GO" id="GO:0005886">
    <property type="term" value="C:plasma membrane"/>
    <property type="evidence" value="ECO:0007669"/>
    <property type="project" value="TreeGrafter"/>
</dbReference>
<feature type="transmembrane region" description="Helical" evidence="8">
    <location>
        <begin position="280"/>
        <end position="303"/>
    </location>
</feature>
<evidence type="ECO:0000256" key="4">
    <source>
        <dbReference type="ARBA" id="ARBA00022692"/>
    </source>
</evidence>
<dbReference type="SUPFAM" id="SSF103473">
    <property type="entry name" value="MFS general substrate transporter"/>
    <property type="match status" value="2"/>
</dbReference>
<comment type="subcellular location">
    <subcellularLocation>
        <location evidence="1">Membrane</location>
        <topology evidence="1">Multi-pass membrane protein</topology>
    </subcellularLocation>
</comment>
<dbReference type="InterPro" id="IPR036259">
    <property type="entry name" value="MFS_trans_sf"/>
</dbReference>
<feature type="transmembrane region" description="Helical" evidence="8">
    <location>
        <begin position="101"/>
        <end position="125"/>
    </location>
</feature>
<dbReference type="VEuPathDB" id="FungiDB:Bcin01g11380"/>
<sequence length="590" mass="66250">MRFRFNNLTPNEVPIAEDTVHTSCVDEEKAPTTTANILLKKDSEVINKEFQHGVQAAEAINQVWTRNHLIMAYILIWIIEFLLTFASGLTGTLTPYVTSSFQAHSLTATTSIISSLIAGLIKLPYAKLMDIWGRPQAFCVMVASFTLGMVMMAGCNDVKTYCAAQVFYYVGYNGIDFTLTIFIADTTQLKNRAWWIAFSSSPWIATVWAYGPAAESVLNTIGFRWGFGIWAIIFPIICIPLFGLFYYHQKKAEKQGLIQKLDSGRTWAESFIYYCREFDVIGLFLIAAGLALFLLTFSLYSYQKGEWKSPLVICFIIFGGLLIIAFALYEMYLAPVTFIPWGLMKDRTVFFTYTMVASLYCAWYIWDSYFYSMLIVVFNQSVTNATYISNIYTIGSCFWALVVGIIIRFNGRLKWLALYFGVPITILAVGLLIKFRQPDTNIGYIVMCQIFIAFGGGTLVMCEQMTVMAVSSHQHIPAVLAMEAMIASIGGAIGSTIAAALWTGIFPVKLAELLPASSQDDFTSIYGSLVVQSSYPLGSDTRNAINQAYGDTQRLMLICATCLYFVTLISTMFWRNINVKDMKQIHGRIW</sequence>
<dbReference type="GeneID" id="5429816"/>
<feature type="transmembrane region" description="Helical" evidence="8">
    <location>
        <begin position="309"/>
        <end position="329"/>
    </location>
</feature>
<comment type="similarity">
    <text evidence="2">Belongs to the major facilitator superfamily.</text>
</comment>
<evidence type="ECO:0000256" key="7">
    <source>
        <dbReference type="ARBA" id="ARBA00023180"/>
    </source>
</evidence>
<dbReference type="AlphaFoldDB" id="A0A384J7I2"/>
<evidence type="ECO:0000256" key="8">
    <source>
        <dbReference type="SAM" id="Phobius"/>
    </source>
</evidence>
<reference evidence="9 10" key="1">
    <citation type="journal article" date="2011" name="PLoS Genet.">
        <title>Genomic analysis of the necrotrophic fungal pathogens Sclerotinia sclerotiorum and Botrytis cinerea.</title>
        <authorList>
            <person name="Amselem J."/>
            <person name="Cuomo C.A."/>
            <person name="van Kan J.A."/>
            <person name="Viaud M."/>
            <person name="Benito E.P."/>
            <person name="Couloux A."/>
            <person name="Coutinho P.M."/>
            <person name="de Vries R.P."/>
            <person name="Dyer P.S."/>
            <person name="Fillinger S."/>
            <person name="Fournier E."/>
            <person name="Gout L."/>
            <person name="Hahn M."/>
            <person name="Kohn L."/>
            <person name="Lapalu N."/>
            <person name="Plummer K.M."/>
            <person name="Pradier J.M."/>
            <person name="Quevillon E."/>
            <person name="Sharon A."/>
            <person name="Simon A."/>
            <person name="ten Have A."/>
            <person name="Tudzynski B."/>
            <person name="Tudzynski P."/>
            <person name="Wincker P."/>
            <person name="Andrew M."/>
            <person name="Anthouard V."/>
            <person name="Beever R.E."/>
            <person name="Beffa R."/>
            <person name="Benoit I."/>
            <person name="Bouzid O."/>
            <person name="Brault B."/>
            <person name="Chen Z."/>
            <person name="Choquer M."/>
            <person name="Collemare J."/>
            <person name="Cotton P."/>
            <person name="Danchin E.G."/>
            <person name="Da Silva C."/>
            <person name="Gautier A."/>
            <person name="Giraud C."/>
            <person name="Giraud T."/>
            <person name="Gonzalez C."/>
            <person name="Grossetete S."/>
            <person name="Guldener U."/>
            <person name="Henrissat B."/>
            <person name="Howlett B.J."/>
            <person name="Kodira C."/>
            <person name="Kretschmer M."/>
            <person name="Lappartient A."/>
            <person name="Leroch M."/>
            <person name="Levis C."/>
            <person name="Mauceli E."/>
            <person name="Neuveglise C."/>
            <person name="Oeser B."/>
            <person name="Pearson M."/>
            <person name="Poulain J."/>
            <person name="Poussereau N."/>
            <person name="Quesneville H."/>
            <person name="Rascle C."/>
            <person name="Schumacher J."/>
            <person name="Segurens B."/>
            <person name="Sexton A."/>
            <person name="Silva E."/>
            <person name="Sirven C."/>
            <person name="Soanes D.M."/>
            <person name="Talbot N.J."/>
            <person name="Templeton M."/>
            <person name="Yandava C."/>
            <person name="Yarden O."/>
            <person name="Zeng Q."/>
            <person name="Rollins J.A."/>
            <person name="Lebrun M.H."/>
            <person name="Dickman M."/>
        </authorList>
    </citation>
    <scope>NUCLEOTIDE SEQUENCE [LARGE SCALE GENOMIC DNA]</scope>
    <source>
        <strain evidence="9 10">B05.10</strain>
    </source>
</reference>
<feature type="transmembrane region" description="Helical" evidence="8">
    <location>
        <begin position="441"/>
        <end position="462"/>
    </location>
</feature>
<feature type="transmembrane region" description="Helical" evidence="8">
    <location>
        <begin position="223"/>
        <end position="247"/>
    </location>
</feature>
<accession>A0A384J7I2</accession>
<evidence type="ECO:0000256" key="2">
    <source>
        <dbReference type="ARBA" id="ARBA00008335"/>
    </source>
</evidence>
<keyword evidence="7" id="KW-0325">Glycoprotein</keyword>
<dbReference type="KEGG" id="bfu:BCIN_01g11380"/>
<protein>
    <recommendedName>
        <fullName evidence="11">Siderophore iron transporter protein</fullName>
    </recommendedName>
</protein>
<dbReference type="FunFam" id="1.20.1250.20:FF:000335">
    <property type="entry name" value="Siderochrome iron transporter 2"/>
    <property type="match status" value="1"/>
</dbReference>
<evidence type="ECO:0008006" key="11">
    <source>
        <dbReference type="Google" id="ProtNLM"/>
    </source>
</evidence>
<evidence type="ECO:0000256" key="3">
    <source>
        <dbReference type="ARBA" id="ARBA00022448"/>
    </source>
</evidence>
<feature type="transmembrane region" description="Helical" evidence="8">
    <location>
        <begin position="555"/>
        <end position="574"/>
    </location>
</feature>
<feature type="transmembrane region" description="Helical" evidence="8">
    <location>
        <begin position="137"/>
        <end position="154"/>
    </location>
</feature>
<feature type="transmembrane region" description="Helical" evidence="8">
    <location>
        <begin position="70"/>
        <end position="89"/>
    </location>
</feature>
<dbReference type="PANTHER" id="PTHR23501:SF3">
    <property type="entry name" value="MAJOR FACILITATOR SUPERFAMILY (MFS) PROFILE DOMAIN-CONTAINING PROTEIN"/>
    <property type="match status" value="1"/>
</dbReference>
<evidence type="ECO:0000256" key="5">
    <source>
        <dbReference type="ARBA" id="ARBA00022989"/>
    </source>
</evidence>
<keyword evidence="5 8" id="KW-1133">Transmembrane helix</keyword>
<keyword evidence="6 8" id="KW-0472">Membrane</keyword>
<dbReference type="EMBL" id="CP009805">
    <property type="protein sequence ID" value="ATZ46566.1"/>
    <property type="molecule type" value="Genomic_DNA"/>
</dbReference>
<reference evidence="9 10" key="3">
    <citation type="journal article" date="2017" name="Mol. Plant Pathol.">
        <title>A gapless genome sequence of the fungus Botrytis cinerea.</title>
        <authorList>
            <person name="Van Kan J.A."/>
            <person name="Stassen J.H."/>
            <person name="Mosbach A."/>
            <person name="Van Der Lee T.A."/>
            <person name="Faino L."/>
            <person name="Farmer A.D."/>
            <person name="Papasotiriou D.G."/>
            <person name="Zhou S."/>
            <person name="Seidl M.F."/>
            <person name="Cottam E."/>
            <person name="Edel D."/>
            <person name="Hahn M."/>
            <person name="Schwartz D.C."/>
            <person name="Dietrich R.A."/>
            <person name="Widdison S."/>
            <person name="Scalliet G."/>
        </authorList>
    </citation>
    <scope>NUCLEOTIDE SEQUENCE [LARGE SCALE GENOMIC DNA]</scope>
    <source>
        <strain evidence="9 10">B05.10</strain>
    </source>
</reference>
<gene>
    <name evidence="9" type="ORF">BCIN_01g11380</name>
</gene>
<organism evidence="9 10">
    <name type="scientific">Botryotinia fuckeliana (strain B05.10)</name>
    <name type="common">Noble rot fungus</name>
    <name type="synonym">Botrytis cinerea</name>
    <dbReference type="NCBI Taxonomy" id="332648"/>
    <lineage>
        <taxon>Eukaryota</taxon>
        <taxon>Fungi</taxon>
        <taxon>Dikarya</taxon>
        <taxon>Ascomycota</taxon>
        <taxon>Pezizomycotina</taxon>
        <taxon>Leotiomycetes</taxon>
        <taxon>Helotiales</taxon>
        <taxon>Sclerotiniaceae</taxon>
        <taxon>Botrytis</taxon>
    </lineage>
</organism>
<evidence type="ECO:0000313" key="10">
    <source>
        <dbReference type="Proteomes" id="UP000001798"/>
    </source>
</evidence>
<feature type="transmembrane region" description="Helical" evidence="8">
    <location>
        <begin position="416"/>
        <end position="435"/>
    </location>
</feature>
<dbReference type="FunFam" id="1.20.1250.20:FF:000284">
    <property type="entry name" value="Siderophore iron transporter mirB"/>
    <property type="match status" value="1"/>
</dbReference>
<reference evidence="9 10" key="2">
    <citation type="journal article" date="2012" name="Eukaryot. Cell">
        <title>Genome update of Botrytis cinerea strains B05.10 and T4.</title>
        <authorList>
            <person name="Staats M."/>
            <person name="van Kan J.A."/>
        </authorList>
    </citation>
    <scope>NUCLEOTIDE SEQUENCE [LARGE SCALE GENOMIC DNA]</scope>
    <source>
        <strain evidence="9 10">B05.10</strain>
    </source>
</reference>
<keyword evidence="4 8" id="KW-0812">Transmembrane</keyword>
<evidence type="ECO:0000256" key="6">
    <source>
        <dbReference type="ARBA" id="ARBA00023136"/>
    </source>
</evidence>
<evidence type="ECO:0000313" key="9">
    <source>
        <dbReference type="EMBL" id="ATZ46566.1"/>
    </source>
</evidence>
<feature type="transmembrane region" description="Helical" evidence="8">
    <location>
        <begin position="193"/>
        <end position="211"/>
    </location>
</feature>
<keyword evidence="3" id="KW-0813">Transport</keyword>
<dbReference type="PANTHER" id="PTHR23501">
    <property type="entry name" value="MAJOR FACILITATOR SUPERFAMILY"/>
    <property type="match status" value="1"/>
</dbReference>
<dbReference type="Proteomes" id="UP000001798">
    <property type="component" value="Chromosome 1"/>
</dbReference>
<dbReference type="GO" id="GO:0022857">
    <property type="term" value="F:transmembrane transporter activity"/>
    <property type="evidence" value="ECO:0007669"/>
    <property type="project" value="InterPro"/>
</dbReference>
<feature type="transmembrane region" description="Helical" evidence="8">
    <location>
        <begin position="483"/>
        <end position="505"/>
    </location>
</feature>
<feature type="transmembrane region" description="Helical" evidence="8">
    <location>
        <begin position="386"/>
        <end position="409"/>
    </location>
</feature>
<dbReference type="Pfam" id="PF07690">
    <property type="entry name" value="MFS_1"/>
    <property type="match status" value="1"/>
</dbReference>
<dbReference type="InterPro" id="IPR011701">
    <property type="entry name" value="MFS"/>
</dbReference>
<proteinExistence type="inferred from homology"/>
<name>A0A384J7I2_BOTFB</name>
<feature type="transmembrane region" description="Helical" evidence="8">
    <location>
        <begin position="349"/>
        <end position="366"/>
    </location>
</feature>
<dbReference type="RefSeq" id="XP_024546754.1">
    <property type="nucleotide sequence ID" value="XM_024690984.1"/>
</dbReference>
<feature type="transmembrane region" description="Helical" evidence="8">
    <location>
        <begin position="166"/>
        <end position="184"/>
    </location>
</feature>